<organism evidence="1 2">
    <name type="scientific">Natronoglomus mannanivorans</name>
    <dbReference type="NCBI Taxonomy" id="2979990"/>
    <lineage>
        <taxon>Archaea</taxon>
        <taxon>Methanobacteriati</taxon>
        <taxon>Methanobacteriota</taxon>
        <taxon>Stenosarchaea group</taxon>
        <taxon>Halobacteria</taxon>
        <taxon>Halobacteriales</taxon>
        <taxon>Natrialbaceae</taxon>
        <taxon>Natronoglomus</taxon>
    </lineage>
</organism>
<accession>A0ABT2QCW2</accession>
<name>A0ABT2QCW2_9EURY</name>
<evidence type="ECO:0000313" key="2">
    <source>
        <dbReference type="Proteomes" id="UP001320972"/>
    </source>
</evidence>
<comment type="caution">
    <text evidence="1">The sequence shown here is derived from an EMBL/GenBank/DDBJ whole genome shotgun (WGS) entry which is preliminary data.</text>
</comment>
<dbReference type="EMBL" id="JAOPKB010000003">
    <property type="protein sequence ID" value="MCU4972768.1"/>
    <property type="molecule type" value="Genomic_DNA"/>
</dbReference>
<reference evidence="1 2" key="1">
    <citation type="submission" date="2022-09" db="EMBL/GenBank/DDBJ databases">
        <title>Enrichment on poylsaccharides allowed isolation of novel metabolic and taxonomic groups of Haloarchaea.</title>
        <authorList>
            <person name="Sorokin D.Y."/>
            <person name="Elcheninov A.G."/>
            <person name="Khizhniak T.V."/>
            <person name="Kolganova T.V."/>
            <person name="Kublanov I.V."/>
        </authorList>
    </citation>
    <scope>NUCLEOTIDE SEQUENCE [LARGE SCALE GENOMIC DNA]</scope>
    <source>
        <strain evidence="1 2">AArc-m2/3/4</strain>
    </source>
</reference>
<evidence type="ECO:0000313" key="1">
    <source>
        <dbReference type="EMBL" id="MCU4972768.1"/>
    </source>
</evidence>
<gene>
    <name evidence="1" type="ORF">OB955_08450</name>
</gene>
<sequence length="62" mass="6770">MDTREKPADSGQPKQFLVKCNGCSFERTTAGREEVTQIGNDHQRETGHELVALEVPPSIGSS</sequence>
<proteinExistence type="predicted"/>
<protein>
    <submittedName>
        <fullName evidence="1">Uncharacterized protein</fullName>
    </submittedName>
</protein>
<dbReference type="Proteomes" id="UP001320972">
    <property type="component" value="Unassembled WGS sequence"/>
</dbReference>
<dbReference type="RefSeq" id="WP_338007548.1">
    <property type="nucleotide sequence ID" value="NZ_JAOPKB010000003.1"/>
</dbReference>
<keyword evidence="2" id="KW-1185">Reference proteome</keyword>